<keyword evidence="1" id="KW-0812">Transmembrane</keyword>
<reference evidence="2" key="1">
    <citation type="submission" date="2023-08" db="EMBL/GenBank/DDBJ databases">
        <title>A de novo genome assembly of Solanum verrucosum Schlechtendal, a Mexican diploid species geographically isolated from the other diploid A-genome species in potato relatives.</title>
        <authorList>
            <person name="Hosaka K."/>
        </authorList>
    </citation>
    <scope>NUCLEOTIDE SEQUENCE</scope>
    <source>
        <tissue evidence="2">Young leaves</tissue>
    </source>
</reference>
<name>A0AAF0QCN5_SOLVR</name>
<accession>A0AAF0QCN5</accession>
<proteinExistence type="predicted"/>
<keyword evidence="1" id="KW-0472">Membrane</keyword>
<protein>
    <submittedName>
        <fullName evidence="2">Uncharacterized protein</fullName>
    </submittedName>
</protein>
<keyword evidence="1" id="KW-1133">Transmembrane helix</keyword>
<gene>
    <name evidence="2" type="ORF">MTR67_014068</name>
</gene>
<keyword evidence="3" id="KW-1185">Reference proteome</keyword>
<evidence type="ECO:0000313" key="3">
    <source>
        <dbReference type="Proteomes" id="UP001234989"/>
    </source>
</evidence>
<sequence>MFFMQKNWSQENYMLRAKCCIKIHLFFLFFVNIFDLIFFGTNCCFCCYYL</sequence>
<dbReference type="EMBL" id="CP133614">
    <property type="protein sequence ID" value="WMV20683.1"/>
    <property type="molecule type" value="Genomic_DNA"/>
</dbReference>
<dbReference type="AlphaFoldDB" id="A0AAF0QCN5"/>
<organism evidence="2 3">
    <name type="scientific">Solanum verrucosum</name>
    <dbReference type="NCBI Taxonomy" id="315347"/>
    <lineage>
        <taxon>Eukaryota</taxon>
        <taxon>Viridiplantae</taxon>
        <taxon>Streptophyta</taxon>
        <taxon>Embryophyta</taxon>
        <taxon>Tracheophyta</taxon>
        <taxon>Spermatophyta</taxon>
        <taxon>Magnoliopsida</taxon>
        <taxon>eudicotyledons</taxon>
        <taxon>Gunneridae</taxon>
        <taxon>Pentapetalae</taxon>
        <taxon>asterids</taxon>
        <taxon>lamiids</taxon>
        <taxon>Solanales</taxon>
        <taxon>Solanaceae</taxon>
        <taxon>Solanoideae</taxon>
        <taxon>Solaneae</taxon>
        <taxon>Solanum</taxon>
    </lineage>
</organism>
<evidence type="ECO:0000313" key="2">
    <source>
        <dbReference type="EMBL" id="WMV20683.1"/>
    </source>
</evidence>
<dbReference type="Proteomes" id="UP001234989">
    <property type="component" value="Chromosome 3"/>
</dbReference>
<evidence type="ECO:0000256" key="1">
    <source>
        <dbReference type="SAM" id="Phobius"/>
    </source>
</evidence>
<feature type="transmembrane region" description="Helical" evidence="1">
    <location>
        <begin position="21"/>
        <end position="40"/>
    </location>
</feature>